<comment type="similarity">
    <text evidence="1">Belongs to the glutathione peroxidase family.</text>
</comment>
<evidence type="ECO:0000313" key="7">
    <source>
        <dbReference type="Proteomes" id="UP000020735"/>
    </source>
</evidence>
<dbReference type="PROSITE" id="PS51355">
    <property type="entry name" value="GLUTATHIONE_PEROXID_3"/>
    <property type="match status" value="1"/>
</dbReference>
<sequence length="72" mass="7977">MLTTAQPERIGEGPFRERLEGLGIPTNPAPEVLWNFEKFLVNKNGEVVARFAPNLTADDEQIVKAVEAELAK</sequence>
<protein>
    <submittedName>
        <fullName evidence="5">Putative glutathione peroxidase</fullName>
    </submittedName>
</protein>
<evidence type="ECO:0000256" key="4">
    <source>
        <dbReference type="SAM" id="MobiDB-lite"/>
    </source>
</evidence>
<reference evidence="5 7" key="1">
    <citation type="submission" date="2014-02" db="EMBL/GenBank/DDBJ databases">
        <title>Comparative genomics and transcriptomics to identify genetic mechanisms underlying the emergence of carbapenem resistant Acinetobacter baumannii (CRAb).</title>
        <authorList>
            <person name="Harris A.D."/>
            <person name="Johnson K.J."/>
            <person name="George J."/>
            <person name="Shefchek K."/>
            <person name="Daugherty S.C."/>
            <person name="Parankush S."/>
            <person name="Sadzewicz L."/>
            <person name="Tallon L."/>
            <person name="Sengamalay N."/>
            <person name="Hazen T.H."/>
            <person name="Rasko D.A."/>
        </authorList>
    </citation>
    <scope>NUCLEOTIDE SEQUENCE [LARGE SCALE GENOMIC DNA]</scope>
    <source>
        <strain evidence="5 7">99063</strain>
    </source>
</reference>
<name>A0A009RPF8_ACIBA</name>
<dbReference type="GO" id="GO:0004601">
    <property type="term" value="F:peroxidase activity"/>
    <property type="evidence" value="ECO:0007669"/>
    <property type="project" value="UniProtKB-KW"/>
</dbReference>
<dbReference type="Proteomes" id="UP000020735">
    <property type="component" value="Unassembled WGS sequence"/>
</dbReference>
<dbReference type="GO" id="GO:0006979">
    <property type="term" value="P:response to oxidative stress"/>
    <property type="evidence" value="ECO:0007669"/>
    <property type="project" value="InterPro"/>
</dbReference>
<keyword evidence="3" id="KW-0560">Oxidoreductase</keyword>
<accession>A0A009RPF8</accession>
<evidence type="ECO:0000313" key="6">
    <source>
        <dbReference type="EMBL" id="EXC50613.1"/>
    </source>
</evidence>
<gene>
    <name evidence="6" type="ORF">J529_2599</name>
    <name evidence="5" type="ORF">J529_4647</name>
</gene>
<organism evidence="5 7">
    <name type="scientific">Acinetobacter baumannii 99063</name>
    <dbReference type="NCBI Taxonomy" id="1310630"/>
    <lineage>
        <taxon>Bacteria</taxon>
        <taxon>Pseudomonadati</taxon>
        <taxon>Pseudomonadota</taxon>
        <taxon>Gammaproteobacteria</taxon>
        <taxon>Moraxellales</taxon>
        <taxon>Moraxellaceae</taxon>
        <taxon>Acinetobacter</taxon>
        <taxon>Acinetobacter calcoaceticus/baumannii complex</taxon>
    </lineage>
</organism>
<dbReference type="EMBL" id="JEXJ01000043">
    <property type="protein sequence ID" value="EXC50613.1"/>
    <property type="molecule type" value="Genomic_DNA"/>
</dbReference>
<proteinExistence type="inferred from homology"/>
<dbReference type="PATRIC" id="fig|1310630.3.peg.2542"/>
<evidence type="ECO:0000313" key="5">
    <source>
        <dbReference type="EMBL" id="EXC35818.1"/>
    </source>
</evidence>
<dbReference type="InterPro" id="IPR000889">
    <property type="entry name" value="Glutathione_peroxidase"/>
</dbReference>
<dbReference type="EMBL" id="JEXJ01000362">
    <property type="protein sequence ID" value="EXC35818.1"/>
    <property type="molecule type" value="Genomic_DNA"/>
</dbReference>
<comment type="caution">
    <text evidence="5">The sequence shown here is derived from an EMBL/GenBank/DDBJ whole genome shotgun (WGS) entry which is preliminary data.</text>
</comment>
<keyword evidence="2 5" id="KW-0575">Peroxidase</keyword>
<dbReference type="Gene3D" id="3.40.30.10">
    <property type="entry name" value="Glutaredoxin"/>
    <property type="match status" value="1"/>
</dbReference>
<evidence type="ECO:0000256" key="2">
    <source>
        <dbReference type="ARBA" id="ARBA00022559"/>
    </source>
</evidence>
<evidence type="ECO:0000256" key="3">
    <source>
        <dbReference type="ARBA" id="ARBA00023002"/>
    </source>
</evidence>
<dbReference type="SUPFAM" id="SSF52833">
    <property type="entry name" value="Thioredoxin-like"/>
    <property type="match status" value="1"/>
</dbReference>
<feature type="region of interest" description="Disordered" evidence="4">
    <location>
        <begin position="1"/>
        <end position="22"/>
    </location>
</feature>
<feature type="compositionally biased region" description="Basic and acidic residues" evidence="4">
    <location>
        <begin position="9"/>
        <end position="20"/>
    </location>
</feature>
<dbReference type="AlphaFoldDB" id="A0A009RPF8"/>
<evidence type="ECO:0000256" key="1">
    <source>
        <dbReference type="ARBA" id="ARBA00006926"/>
    </source>
</evidence>
<dbReference type="InterPro" id="IPR036249">
    <property type="entry name" value="Thioredoxin-like_sf"/>
</dbReference>